<organism evidence="5 6">
    <name type="scientific">Cupriavidus lacunae</name>
    <dbReference type="NCBI Taxonomy" id="2666307"/>
    <lineage>
        <taxon>Bacteria</taxon>
        <taxon>Pseudomonadati</taxon>
        <taxon>Pseudomonadota</taxon>
        <taxon>Betaproteobacteria</taxon>
        <taxon>Burkholderiales</taxon>
        <taxon>Burkholderiaceae</taxon>
        <taxon>Cupriavidus</taxon>
    </lineage>
</organism>
<protein>
    <submittedName>
        <fullName evidence="5">XRE family transcriptional regulator</fullName>
    </submittedName>
</protein>
<dbReference type="EMBL" id="QKWJ01000002">
    <property type="protein sequence ID" value="RDK11886.1"/>
    <property type="molecule type" value="Genomic_DNA"/>
</dbReference>
<comment type="caution">
    <text evidence="5">The sequence shown here is derived from an EMBL/GenBank/DDBJ whole genome shotgun (WGS) entry which is preliminary data.</text>
</comment>
<evidence type="ECO:0000313" key="6">
    <source>
        <dbReference type="Proteomes" id="UP000255165"/>
    </source>
</evidence>
<keyword evidence="1" id="KW-0805">Transcription regulation</keyword>
<dbReference type="PROSITE" id="PS50943">
    <property type="entry name" value="HTH_CROC1"/>
    <property type="match status" value="1"/>
</dbReference>
<dbReference type="CDD" id="cd00093">
    <property type="entry name" value="HTH_XRE"/>
    <property type="match status" value="1"/>
</dbReference>
<dbReference type="InterPro" id="IPR050807">
    <property type="entry name" value="TransReg_Diox_bact_type"/>
</dbReference>
<keyword evidence="2" id="KW-0238">DNA-binding</keyword>
<evidence type="ECO:0000256" key="3">
    <source>
        <dbReference type="ARBA" id="ARBA00023163"/>
    </source>
</evidence>
<dbReference type="SMART" id="SM00530">
    <property type="entry name" value="HTH_XRE"/>
    <property type="match status" value="1"/>
</dbReference>
<evidence type="ECO:0000256" key="2">
    <source>
        <dbReference type="ARBA" id="ARBA00023125"/>
    </source>
</evidence>
<feature type="domain" description="HTH cro/C1-type" evidence="4">
    <location>
        <begin position="22"/>
        <end position="76"/>
    </location>
</feature>
<reference evidence="5 6" key="1">
    <citation type="submission" date="2018-06" db="EMBL/GenBank/DDBJ databases">
        <authorList>
            <person name="Feng T."/>
            <person name="Jeon C.O."/>
        </authorList>
    </citation>
    <scope>NUCLEOTIDE SEQUENCE [LARGE SCALE GENOMIC DNA]</scope>
    <source>
        <strain evidence="5 6">S23</strain>
    </source>
</reference>
<name>A0A370P213_9BURK</name>
<gene>
    <name evidence="5" type="ORF">DN412_03035</name>
</gene>
<keyword evidence="6" id="KW-1185">Reference proteome</keyword>
<evidence type="ECO:0000313" key="5">
    <source>
        <dbReference type="EMBL" id="RDK11886.1"/>
    </source>
</evidence>
<accession>A0A370P213</accession>
<dbReference type="InterPro" id="IPR010982">
    <property type="entry name" value="Lambda_DNA-bd_dom_sf"/>
</dbReference>
<dbReference type="PANTHER" id="PTHR46797">
    <property type="entry name" value="HTH-TYPE TRANSCRIPTIONAL REGULATOR"/>
    <property type="match status" value="1"/>
</dbReference>
<dbReference type="Proteomes" id="UP000255165">
    <property type="component" value="Unassembled WGS sequence"/>
</dbReference>
<dbReference type="InterPro" id="IPR001387">
    <property type="entry name" value="Cro/C1-type_HTH"/>
</dbReference>
<dbReference type="GO" id="GO:0003677">
    <property type="term" value="F:DNA binding"/>
    <property type="evidence" value="ECO:0007669"/>
    <property type="project" value="UniProtKB-KW"/>
</dbReference>
<dbReference type="GO" id="GO:0005829">
    <property type="term" value="C:cytosol"/>
    <property type="evidence" value="ECO:0007669"/>
    <property type="project" value="TreeGrafter"/>
</dbReference>
<dbReference type="AlphaFoldDB" id="A0A370P213"/>
<sequence>MDETENINSAQLAARQRLSANMKVLRGKRELSQDALADRAGLHRTYISQVERQLVNVSLDNLVLLAVALGVSVTELLVEPSEAAIPVKPGRKRTSTRAER</sequence>
<proteinExistence type="predicted"/>
<keyword evidence="3" id="KW-0804">Transcription</keyword>
<dbReference type="GO" id="GO:0003700">
    <property type="term" value="F:DNA-binding transcription factor activity"/>
    <property type="evidence" value="ECO:0007669"/>
    <property type="project" value="TreeGrafter"/>
</dbReference>
<dbReference type="SUPFAM" id="SSF47413">
    <property type="entry name" value="lambda repressor-like DNA-binding domains"/>
    <property type="match status" value="1"/>
</dbReference>
<dbReference type="Pfam" id="PF01381">
    <property type="entry name" value="HTH_3"/>
    <property type="match status" value="1"/>
</dbReference>
<dbReference type="PANTHER" id="PTHR46797:SF23">
    <property type="entry name" value="HTH-TYPE TRANSCRIPTIONAL REGULATOR SUTR"/>
    <property type="match status" value="1"/>
</dbReference>
<evidence type="ECO:0000256" key="1">
    <source>
        <dbReference type="ARBA" id="ARBA00023015"/>
    </source>
</evidence>
<dbReference type="Gene3D" id="1.10.260.40">
    <property type="entry name" value="lambda repressor-like DNA-binding domains"/>
    <property type="match status" value="1"/>
</dbReference>
<evidence type="ECO:0000259" key="4">
    <source>
        <dbReference type="PROSITE" id="PS50943"/>
    </source>
</evidence>
<dbReference type="RefSeq" id="WP_115013159.1">
    <property type="nucleotide sequence ID" value="NZ_QKWJ01000002.1"/>
</dbReference>